<dbReference type="Pfam" id="PF13540">
    <property type="entry name" value="RCC1_2"/>
    <property type="match status" value="1"/>
</dbReference>
<feature type="non-terminal residue" evidence="1">
    <location>
        <position position="58"/>
    </location>
</feature>
<name>A0A699YKA7_HAELA</name>
<gene>
    <name evidence="1" type="ORF">HaLaN_05152</name>
</gene>
<sequence length="58" mass="5877">VLVQSLFGKDVTFIAAGPYNSAFVTSDGELFVAGANDSSQLGVKSSQLPGGGEVCPWG</sequence>
<dbReference type="Gene3D" id="2.130.10.30">
    <property type="entry name" value="Regulator of chromosome condensation 1/beta-lactamase-inhibitor protein II"/>
    <property type="match status" value="1"/>
</dbReference>
<feature type="non-terminal residue" evidence="1">
    <location>
        <position position="1"/>
    </location>
</feature>
<dbReference type="SUPFAM" id="SSF50985">
    <property type="entry name" value="RCC1/BLIP-II"/>
    <property type="match status" value="1"/>
</dbReference>
<dbReference type="InterPro" id="IPR009091">
    <property type="entry name" value="RCC1/BLIP-II"/>
</dbReference>
<keyword evidence="2" id="KW-1185">Reference proteome</keyword>
<evidence type="ECO:0000313" key="2">
    <source>
        <dbReference type="Proteomes" id="UP000485058"/>
    </source>
</evidence>
<reference evidence="1 2" key="1">
    <citation type="submission" date="2020-02" db="EMBL/GenBank/DDBJ databases">
        <title>Draft genome sequence of Haematococcus lacustris strain NIES-144.</title>
        <authorList>
            <person name="Morimoto D."/>
            <person name="Nakagawa S."/>
            <person name="Yoshida T."/>
            <person name="Sawayama S."/>
        </authorList>
    </citation>
    <scope>NUCLEOTIDE SEQUENCE [LARGE SCALE GENOMIC DNA]</scope>
    <source>
        <strain evidence="1 2">NIES-144</strain>
    </source>
</reference>
<dbReference type="AlphaFoldDB" id="A0A699YKA7"/>
<organism evidence="1 2">
    <name type="scientific">Haematococcus lacustris</name>
    <name type="common">Green alga</name>
    <name type="synonym">Haematococcus pluvialis</name>
    <dbReference type="NCBI Taxonomy" id="44745"/>
    <lineage>
        <taxon>Eukaryota</taxon>
        <taxon>Viridiplantae</taxon>
        <taxon>Chlorophyta</taxon>
        <taxon>core chlorophytes</taxon>
        <taxon>Chlorophyceae</taxon>
        <taxon>CS clade</taxon>
        <taxon>Chlamydomonadales</taxon>
        <taxon>Haematococcaceae</taxon>
        <taxon>Haematococcus</taxon>
    </lineage>
</organism>
<proteinExistence type="predicted"/>
<accession>A0A699YKA7</accession>
<evidence type="ECO:0000313" key="1">
    <source>
        <dbReference type="EMBL" id="GFH09921.1"/>
    </source>
</evidence>
<dbReference type="EMBL" id="BLLF01000275">
    <property type="protein sequence ID" value="GFH09921.1"/>
    <property type="molecule type" value="Genomic_DNA"/>
</dbReference>
<comment type="caution">
    <text evidence="1">The sequence shown here is derived from an EMBL/GenBank/DDBJ whole genome shotgun (WGS) entry which is preliminary data.</text>
</comment>
<dbReference type="Proteomes" id="UP000485058">
    <property type="component" value="Unassembled WGS sequence"/>
</dbReference>
<protein>
    <submittedName>
        <fullName evidence="1">RCC1/BLIP-II</fullName>
    </submittedName>
</protein>